<dbReference type="EMBL" id="NMUL01000007">
    <property type="protein sequence ID" value="OXM69418.1"/>
    <property type="molecule type" value="Genomic_DNA"/>
</dbReference>
<feature type="domain" description="GtrA/DPMS transmembrane" evidence="7">
    <location>
        <begin position="35"/>
        <end position="155"/>
    </location>
</feature>
<dbReference type="Pfam" id="PF04138">
    <property type="entry name" value="GtrA_DPMS_TM"/>
    <property type="match status" value="1"/>
</dbReference>
<feature type="transmembrane region" description="Helical" evidence="6">
    <location>
        <begin position="95"/>
        <end position="118"/>
    </location>
</feature>
<proteinExistence type="predicted"/>
<dbReference type="AlphaFoldDB" id="A0A229TE29"/>
<gene>
    <name evidence="8" type="ORF">CF165_07795</name>
</gene>
<dbReference type="GO" id="GO:0000271">
    <property type="term" value="P:polysaccharide biosynthetic process"/>
    <property type="evidence" value="ECO:0007669"/>
    <property type="project" value="InterPro"/>
</dbReference>
<evidence type="ECO:0000313" key="8">
    <source>
        <dbReference type="EMBL" id="OXM69418.1"/>
    </source>
</evidence>
<keyword evidence="9" id="KW-1185">Reference proteome</keyword>
<sequence>MTTVTNGVRPRTTETRASERGRRGWARLARAAATSVAATVLSQVVLLTVLAGGGVPALASTLAWAAGAVLNFLVTRRWVWGRTGRPRVRRELLPYLAVIGLGGLASIGLTTLAGSLLTRADLPHFWWVVLVDGVYVASYALVFVVKFTLLDRVVFGRGAARTPATTSRS</sequence>
<evidence type="ECO:0000256" key="6">
    <source>
        <dbReference type="SAM" id="Phobius"/>
    </source>
</evidence>
<dbReference type="InterPro" id="IPR007267">
    <property type="entry name" value="GtrA_DPMS_TM"/>
</dbReference>
<keyword evidence="3 6" id="KW-1133">Transmembrane helix</keyword>
<evidence type="ECO:0000256" key="3">
    <source>
        <dbReference type="ARBA" id="ARBA00022989"/>
    </source>
</evidence>
<dbReference type="Proteomes" id="UP000215199">
    <property type="component" value="Unassembled WGS sequence"/>
</dbReference>
<feature type="region of interest" description="Disordered" evidence="5">
    <location>
        <begin position="1"/>
        <end position="21"/>
    </location>
</feature>
<feature type="compositionally biased region" description="Basic and acidic residues" evidence="5">
    <location>
        <begin position="11"/>
        <end position="21"/>
    </location>
</feature>
<evidence type="ECO:0000256" key="5">
    <source>
        <dbReference type="SAM" id="MobiDB-lite"/>
    </source>
</evidence>
<evidence type="ECO:0000256" key="2">
    <source>
        <dbReference type="ARBA" id="ARBA00022692"/>
    </source>
</evidence>
<dbReference type="GO" id="GO:0016020">
    <property type="term" value="C:membrane"/>
    <property type="evidence" value="ECO:0007669"/>
    <property type="project" value="UniProtKB-SubCell"/>
</dbReference>
<feature type="transmembrane region" description="Helical" evidence="6">
    <location>
        <begin position="124"/>
        <end position="145"/>
    </location>
</feature>
<protein>
    <recommendedName>
        <fullName evidence="7">GtrA/DPMS transmembrane domain-containing protein</fullName>
    </recommendedName>
</protein>
<comment type="caution">
    <text evidence="8">The sequence shown here is derived from an EMBL/GenBank/DDBJ whole genome shotgun (WGS) entry which is preliminary data.</text>
</comment>
<name>A0A229TE29_9PSEU</name>
<organism evidence="8 9">
    <name type="scientific">Amycolatopsis vastitatis</name>
    <dbReference type="NCBI Taxonomy" id="1905142"/>
    <lineage>
        <taxon>Bacteria</taxon>
        <taxon>Bacillati</taxon>
        <taxon>Actinomycetota</taxon>
        <taxon>Actinomycetes</taxon>
        <taxon>Pseudonocardiales</taxon>
        <taxon>Pseudonocardiaceae</taxon>
        <taxon>Amycolatopsis</taxon>
    </lineage>
</organism>
<dbReference type="OrthoDB" id="5185562at2"/>
<comment type="subcellular location">
    <subcellularLocation>
        <location evidence="1">Membrane</location>
        <topology evidence="1">Multi-pass membrane protein</topology>
    </subcellularLocation>
</comment>
<evidence type="ECO:0000256" key="1">
    <source>
        <dbReference type="ARBA" id="ARBA00004141"/>
    </source>
</evidence>
<reference evidence="9" key="1">
    <citation type="submission" date="2017-07" db="EMBL/GenBank/DDBJ databases">
        <title>Comparative genome mining reveals phylogenetic distribution patterns of secondary metabolites in Amycolatopsis.</title>
        <authorList>
            <person name="Adamek M."/>
            <person name="Alanjary M."/>
            <person name="Sales-Ortells H."/>
            <person name="Goodfellow M."/>
            <person name="Bull A.T."/>
            <person name="Kalinowski J."/>
            <person name="Ziemert N."/>
        </authorList>
    </citation>
    <scope>NUCLEOTIDE SEQUENCE [LARGE SCALE GENOMIC DNA]</scope>
    <source>
        <strain evidence="9">H5</strain>
    </source>
</reference>
<evidence type="ECO:0000256" key="4">
    <source>
        <dbReference type="ARBA" id="ARBA00023136"/>
    </source>
</evidence>
<keyword evidence="2 6" id="KW-0812">Transmembrane</keyword>
<accession>A0A229TE29</accession>
<evidence type="ECO:0000313" key="9">
    <source>
        <dbReference type="Proteomes" id="UP000215199"/>
    </source>
</evidence>
<dbReference type="RefSeq" id="WP_093946746.1">
    <property type="nucleotide sequence ID" value="NZ_NMUL01000007.1"/>
</dbReference>
<feature type="transmembrane region" description="Helical" evidence="6">
    <location>
        <begin position="28"/>
        <end position="51"/>
    </location>
</feature>
<feature type="transmembrane region" description="Helical" evidence="6">
    <location>
        <begin position="57"/>
        <end position="74"/>
    </location>
</feature>
<evidence type="ECO:0000259" key="7">
    <source>
        <dbReference type="Pfam" id="PF04138"/>
    </source>
</evidence>
<keyword evidence="4 6" id="KW-0472">Membrane</keyword>